<organism evidence="1">
    <name type="scientific">Fonticula alba</name>
    <name type="common">Slime mold</name>
    <dbReference type="NCBI Taxonomy" id="691883"/>
    <lineage>
        <taxon>Eukaryota</taxon>
        <taxon>Rotosphaerida</taxon>
        <taxon>Fonticulaceae</taxon>
        <taxon>Fonticula</taxon>
    </lineage>
</organism>
<name>A0A058Z801_FONAL</name>
<dbReference type="OrthoDB" id="192566at2759"/>
<evidence type="ECO:0000313" key="1">
    <source>
        <dbReference type="EMBL" id="KCV69652.1"/>
    </source>
</evidence>
<dbReference type="AlphaFoldDB" id="A0A058Z801"/>
<dbReference type="Proteomes" id="UP000030693">
    <property type="component" value="Unassembled WGS sequence"/>
</dbReference>
<dbReference type="RefSeq" id="XP_009496217.1">
    <property type="nucleotide sequence ID" value="XM_009497942.1"/>
</dbReference>
<gene>
    <name evidence="1" type="ORF">H696_04067</name>
</gene>
<proteinExistence type="predicted"/>
<dbReference type="eggNOG" id="ENOG502RAJW">
    <property type="taxonomic scope" value="Eukaryota"/>
</dbReference>
<dbReference type="GeneID" id="20528792"/>
<sequence>MHQLSELPAESYIIRANTHLLNDTVVLAGDGTATGKFASSLLAAGVDPEASLGAAYATYAILEKIGFAFLHPLEPVIPTNWSIHRTVGLNESRQPNWDTRLWHVHTMHPLELTDMLNGFDIPLTRTPLVPRTANTTLPGTGARQLRYEESFHSMLTRDWELFLEWITANRQNAVEWVLLLSPDWMEFGLSPLRQERLRQLVDACHGFGIACGFDVPIALIQQHSFTMIGRPEGRNDENYDPVKKMRENIDWWLEAGADFLTTENGFSEFTKGSCTTMLNWMNEATAYLAEAGRSLHIKVHISKNQVCEEFLDPVTGQPLNFNFLPTLADKRLGILPHTVQMYTYGDPAPTYAQESFDFMYDFMFEEMRKGEREVVFYPETAYWITYDIQSPLFLPLYAWNRFRDLRLIAEKEKEFNTKISGQMIFESGWEWGYWINNVVAARAVFDPLLHINSTTLAFQELLRDALYVLDFKPLNAAGGLPEFWAEARRPVGIPPVVDATNAAPVVDLLYRYILEQDNLLVQGIVNGKRPSDIIKRNGIAYIEGWDTFADFGAMTDGFISTQPVRMSLLDFRRDPPKTDNPDYLSEIRPLLVAMDVVFNDYTKRMASLLSRISPLGRSLVEEIVDSMEITAVRALQVRALFDYASTWSEGNTGRRKAWLSEAEAAMEVAKTVLNIRQGQYRTPLERIAGWRRNPTVYLNTYLWPAKSMIYFWRDYDQARYLSHDVTSPCYMNYINPIVVAFGEGDLHDLLVKLRKLADRKDPGNHYWLDCATAPLKEPTYPLPVSGAYTRWSDFFFREADAA</sequence>
<protein>
    <submittedName>
        <fullName evidence="1">Uncharacterized protein</fullName>
    </submittedName>
</protein>
<reference evidence="1" key="1">
    <citation type="submission" date="2013-04" db="EMBL/GenBank/DDBJ databases">
        <title>The Genome Sequence of Fonticula alba ATCC 38817.</title>
        <authorList>
            <consortium name="The Broad Institute Genomics Platform"/>
            <person name="Russ C."/>
            <person name="Cuomo C."/>
            <person name="Burger G."/>
            <person name="Gray M.W."/>
            <person name="Holland P.W.H."/>
            <person name="King N."/>
            <person name="Lang F.B.F."/>
            <person name="Roger A.J."/>
            <person name="Ruiz-Trillo I."/>
            <person name="Brown M."/>
            <person name="Walker B."/>
            <person name="Young S."/>
            <person name="Zeng Q."/>
            <person name="Gargeya S."/>
            <person name="Fitzgerald M."/>
            <person name="Haas B."/>
            <person name="Abouelleil A."/>
            <person name="Allen A.W."/>
            <person name="Alvarado L."/>
            <person name="Arachchi H.M."/>
            <person name="Berlin A.M."/>
            <person name="Chapman S.B."/>
            <person name="Gainer-Dewar J."/>
            <person name="Goldberg J."/>
            <person name="Griggs A."/>
            <person name="Gujja S."/>
            <person name="Hansen M."/>
            <person name="Howarth C."/>
            <person name="Imamovic A."/>
            <person name="Ireland A."/>
            <person name="Larimer J."/>
            <person name="McCowan C."/>
            <person name="Murphy C."/>
            <person name="Pearson M."/>
            <person name="Poon T.W."/>
            <person name="Priest M."/>
            <person name="Roberts A."/>
            <person name="Saif S."/>
            <person name="Shea T."/>
            <person name="Sisk P."/>
            <person name="Sykes S."/>
            <person name="Wortman J."/>
            <person name="Nusbaum C."/>
            <person name="Birren B."/>
        </authorList>
    </citation>
    <scope>NUCLEOTIDE SEQUENCE [LARGE SCALE GENOMIC DNA]</scope>
    <source>
        <strain evidence="1">ATCC 38817</strain>
    </source>
</reference>
<keyword evidence="2" id="KW-1185">Reference proteome</keyword>
<dbReference type="OMA" id="YWVNYDI"/>
<dbReference type="EMBL" id="KB932206">
    <property type="protein sequence ID" value="KCV69652.1"/>
    <property type="molecule type" value="Genomic_DNA"/>
</dbReference>
<accession>A0A058Z801</accession>
<evidence type="ECO:0000313" key="2">
    <source>
        <dbReference type="Proteomes" id="UP000030693"/>
    </source>
</evidence>